<dbReference type="RefSeq" id="WP_079633034.1">
    <property type="nucleotide sequence ID" value="NZ_JAGIOP010000002.1"/>
</dbReference>
<evidence type="ECO:0000256" key="1">
    <source>
        <dbReference type="SAM" id="SignalP"/>
    </source>
</evidence>
<keyword evidence="1" id="KW-0732">Signal</keyword>
<name>A0ABS4ZUT2_9MYCO</name>
<organism evidence="2 3">
    <name type="scientific">Mycolicibacterium lutetiense</name>
    <dbReference type="NCBI Taxonomy" id="1641992"/>
    <lineage>
        <taxon>Bacteria</taxon>
        <taxon>Bacillati</taxon>
        <taxon>Actinomycetota</taxon>
        <taxon>Actinomycetes</taxon>
        <taxon>Mycobacteriales</taxon>
        <taxon>Mycobacteriaceae</taxon>
        <taxon>Mycolicibacterium</taxon>
    </lineage>
</organism>
<feature type="chain" id="PRO_5047290732" description="PASTA domain-containing protein" evidence="1">
    <location>
        <begin position="25"/>
        <end position="99"/>
    </location>
</feature>
<comment type="caution">
    <text evidence="2">The sequence shown here is derived from an EMBL/GenBank/DDBJ whole genome shotgun (WGS) entry which is preliminary data.</text>
</comment>
<sequence length="99" mass="10415">MKKLVVAAIGGPCTILLLAGPAHLAAAAPAGPGAVQDTVSTLESRGYKVIMNKTGAAPLDRCTVAAVRPGRDITELRKNTREHTVERVVYKTVYLDVSC</sequence>
<proteinExistence type="predicted"/>
<feature type="signal peptide" evidence="1">
    <location>
        <begin position="1"/>
        <end position="24"/>
    </location>
</feature>
<reference evidence="2 3" key="1">
    <citation type="submission" date="2021-03" db="EMBL/GenBank/DDBJ databases">
        <title>Sequencing the genomes of 1000 actinobacteria strains.</title>
        <authorList>
            <person name="Klenk H.-P."/>
        </authorList>
    </citation>
    <scope>NUCLEOTIDE SEQUENCE [LARGE SCALE GENOMIC DNA]</scope>
    <source>
        <strain evidence="2 3">DSM 46713</strain>
    </source>
</reference>
<dbReference type="EMBL" id="JAGIOP010000002">
    <property type="protein sequence ID" value="MBP2452349.1"/>
    <property type="molecule type" value="Genomic_DNA"/>
</dbReference>
<evidence type="ECO:0008006" key="4">
    <source>
        <dbReference type="Google" id="ProtNLM"/>
    </source>
</evidence>
<evidence type="ECO:0000313" key="3">
    <source>
        <dbReference type="Proteomes" id="UP000694460"/>
    </source>
</evidence>
<dbReference type="Proteomes" id="UP000694460">
    <property type="component" value="Unassembled WGS sequence"/>
</dbReference>
<accession>A0ABS4ZUT2</accession>
<keyword evidence="3" id="KW-1185">Reference proteome</keyword>
<gene>
    <name evidence="2" type="ORF">JOF57_002262</name>
</gene>
<evidence type="ECO:0000313" key="2">
    <source>
        <dbReference type="EMBL" id="MBP2452349.1"/>
    </source>
</evidence>
<protein>
    <recommendedName>
        <fullName evidence="4">PASTA domain-containing protein</fullName>
    </recommendedName>
</protein>